<keyword evidence="1" id="KW-0963">Cytoplasm</keyword>
<name>A0A3S3RCD0_9BACT</name>
<accession>A0A3S3RCD0</accession>
<feature type="domain" description="CheB-type methylesterase" evidence="8">
    <location>
        <begin position="270"/>
        <end position="460"/>
    </location>
</feature>
<dbReference type="GO" id="GO:0006935">
    <property type="term" value="P:chemotaxis"/>
    <property type="evidence" value="ECO:0007669"/>
    <property type="project" value="InterPro"/>
</dbReference>
<evidence type="ECO:0000256" key="3">
    <source>
        <dbReference type="ARBA" id="ARBA00039140"/>
    </source>
</evidence>
<dbReference type="PANTHER" id="PTHR42872:SF6">
    <property type="entry name" value="PROTEIN-GLUTAMATE METHYLESTERASE_PROTEIN-GLUTAMINE GLUTAMINASE"/>
    <property type="match status" value="1"/>
</dbReference>
<dbReference type="Gene3D" id="3.40.50.180">
    <property type="entry name" value="Methylesterase CheB, C-terminal domain"/>
    <property type="match status" value="1"/>
</dbReference>
<evidence type="ECO:0000256" key="1">
    <source>
        <dbReference type="ARBA" id="ARBA00022490"/>
    </source>
</evidence>
<dbReference type="PROSITE" id="PS50122">
    <property type="entry name" value="CHEB"/>
    <property type="match status" value="1"/>
</dbReference>
<feature type="domain" description="Response regulatory" evidence="7">
    <location>
        <begin position="122"/>
        <end position="239"/>
    </location>
</feature>
<dbReference type="Pfam" id="PF00072">
    <property type="entry name" value="Response_reg"/>
    <property type="match status" value="1"/>
</dbReference>
<reference evidence="9 10" key="1">
    <citation type="submission" date="2017-01" db="EMBL/GenBank/DDBJ databases">
        <title>The cable genome- insights into the physiology and evolution of filamentous bacteria capable of sulfide oxidation via long distance electron transfer.</title>
        <authorList>
            <person name="Schreiber L."/>
            <person name="Bjerg J.T."/>
            <person name="Boggild A."/>
            <person name="Van De Vossenberg J."/>
            <person name="Meysman F."/>
            <person name="Nielsen L.P."/>
            <person name="Schramm A."/>
            <person name="Kjeldsen K.U."/>
        </authorList>
    </citation>
    <scope>NUCLEOTIDE SEQUENCE [LARGE SCALE GENOMIC DNA]</scope>
    <source>
        <strain evidence="9">A2</strain>
    </source>
</reference>
<dbReference type="InterPro" id="IPR011006">
    <property type="entry name" value="CheY-like_superfamily"/>
</dbReference>
<comment type="caution">
    <text evidence="5">Lacks conserved residue(s) required for the propagation of feature annotation.</text>
</comment>
<evidence type="ECO:0000256" key="4">
    <source>
        <dbReference type="ARBA" id="ARBA00048267"/>
    </source>
</evidence>
<evidence type="ECO:0000256" key="5">
    <source>
        <dbReference type="PROSITE-ProRule" id="PRU00050"/>
    </source>
</evidence>
<gene>
    <name evidence="9" type="ORF">VT99_10065</name>
</gene>
<dbReference type="SUPFAM" id="SSF52172">
    <property type="entry name" value="CheY-like"/>
    <property type="match status" value="1"/>
</dbReference>
<dbReference type="SMART" id="SM00448">
    <property type="entry name" value="REC"/>
    <property type="match status" value="1"/>
</dbReference>
<dbReference type="InterPro" id="IPR001789">
    <property type="entry name" value="Sig_transdc_resp-reg_receiver"/>
</dbReference>
<evidence type="ECO:0000256" key="6">
    <source>
        <dbReference type="PROSITE-ProRule" id="PRU00169"/>
    </source>
</evidence>
<keyword evidence="2 9" id="KW-0378">Hydrolase</keyword>
<comment type="catalytic activity">
    <reaction evidence="4">
        <text>[protein]-L-glutamate 5-O-methyl ester + H2O = L-glutamyl-[protein] + methanol + H(+)</text>
        <dbReference type="Rhea" id="RHEA:23236"/>
        <dbReference type="Rhea" id="RHEA-COMP:10208"/>
        <dbReference type="Rhea" id="RHEA-COMP:10311"/>
        <dbReference type="ChEBI" id="CHEBI:15377"/>
        <dbReference type="ChEBI" id="CHEBI:15378"/>
        <dbReference type="ChEBI" id="CHEBI:17790"/>
        <dbReference type="ChEBI" id="CHEBI:29973"/>
        <dbReference type="ChEBI" id="CHEBI:82795"/>
        <dbReference type="EC" id="3.1.1.61"/>
    </reaction>
</comment>
<dbReference type="EMBL" id="MTKQ01000006">
    <property type="protein sequence ID" value="RWX49361.1"/>
    <property type="molecule type" value="Genomic_DNA"/>
</dbReference>
<dbReference type="Gene3D" id="3.40.50.2300">
    <property type="match status" value="1"/>
</dbReference>
<dbReference type="InterPro" id="IPR025497">
    <property type="entry name" value="PatA-like_N"/>
</dbReference>
<dbReference type="CDD" id="cd17541">
    <property type="entry name" value="REC_CheB-like"/>
    <property type="match status" value="1"/>
</dbReference>
<dbReference type="Proteomes" id="UP000286862">
    <property type="component" value="Unassembled WGS sequence"/>
</dbReference>
<keyword evidence="6" id="KW-0597">Phosphoprotein</keyword>
<dbReference type="GO" id="GO:0005737">
    <property type="term" value="C:cytoplasm"/>
    <property type="evidence" value="ECO:0007669"/>
    <property type="project" value="InterPro"/>
</dbReference>
<evidence type="ECO:0000259" key="7">
    <source>
        <dbReference type="PROSITE" id="PS50110"/>
    </source>
</evidence>
<dbReference type="GO" id="GO:0008984">
    <property type="term" value="F:protein-glutamate methylesterase activity"/>
    <property type="evidence" value="ECO:0007669"/>
    <property type="project" value="UniProtKB-EC"/>
</dbReference>
<protein>
    <recommendedName>
        <fullName evidence="3">protein-glutamate methylesterase</fullName>
        <ecNumber evidence="3">3.1.1.61</ecNumber>
    </recommendedName>
</protein>
<proteinExistence type="predicted"/>
<dbReference type="InterPro" id="IPR000673">
    <property type="entry name" value="Sig_transdc_resp-reg_Me-estase"/>
</dbReference>
<sequence>MKHPVGSGFVGEIEGLGLVDLVQFACLAGDDRKLSVLSEDNRGVLYFADNEIIHAEFGELTGEEAFYRIMSWPSGTFSMLFASTNVRTIDSSWNFLLLEAARRIDEQYKSKMPVDEESLLPKVLVVDDSRFFTKAFIKLFEEQINAQVVGTATNGREALKFLEMQVPDLVTLDMTMPVMNGDVALKHIMIRSPAPVVLVSNFNDQHYSRMMDFMRYGCVDIVAKPTSPESWNLIGERMQYILLNVKEFCVDNVSRAKKLKQVDPETKKQPWKKADKLLLILGGLGGMLELQKIIPALHYDSDTAVLVLQNMYPGIVQFLSAYLDNFTPYTTTNLLKTNKLLGGQCLVGNCHGKREIVFSDSIPVLSGPESNDGIQLINPDGLLRSAADTFGSALTVLFLSGVEQNMQEGMEAVVTHGGKIILQDPDSCLLPRSIEEIRALGMEECSLKPEEIAPYISGIT</sequence>
<dbReference type="EC" id="3.1.1.61" evidence="3"/>
<dbReference type="SUPFAM" id="SSF52738">
    <property type="entry name" value="Methylesterase CheB, C-terminal domain"/>
    <property type="match status" value="1"/>
</dbReference>
<dbReference type="AlphaFoldDB" id="A0A3S3RCD0"/>
<evidence type="ECO:0000313" key="9">
    <source>
        <dbReference type="EMBL" id="RWX49361.1"/>
    </source>
</evidence>
<organism evidence="9 10">
    <name type="scientific">Candidatus Electrothrix marina</name>
    <dbReference type="NCBI Taxonomy" id="1859130"/>
    <lineage>
        <taxon>Bacteria</taxon>
        <taxon>Pseudomonadati</taxon>
        <taxon>Thermodesulfobacteriota</taxon>
        <taxon>Desulfobulbia</taxon>
        <taxon>Desulfobulbales</taxon>
        <taxon>Desulfobulbaceae</taxon>
        <taxon>Candidatus Electrothrix</taxon>
    </lineage>
</organism>
<feature type="modified residue" description="4-aspartylphosphate" evidence="6">
    <location>
        <position position="173"/>
    </location>
</feature>
<comment type="caution">
    <text evidence="9">The sequence shown here is derived from an EMBL/GenBank/DDBJ whole genome shotgun (WGS) entry which is preliminary data.</text>
</comment>
<dbReference type="GO" id="GO:0000156">
    <property type="term" value="F:phosphorelay response regulator activity"/>
    <property type="evidence" value="ECO:0007669"/>
    <property type="project" value="InterPro"/>
</dbReference>
<dbReference type="InterPro" id="IPR035909">
    <property type="entry name" value="CheB_C"/>
</dbReference>
<evidence type="ECO:0000313" key="10">
    <source>
        <dbReference type="Proteomes" id="UP000286862"/>
    </source>
</evidence>
<evidence type="ECO:0000259" key="8">
    <source>
        <dbReference type="PROSITE" id="PS50122"/>
    </source>
</evidence>
<dbReference type="Pfam" id="PF01339">
    <property type="entry name" value="CheB_methylest"/>
    <property type="match status" value="1"/>
</dbReference>
<dbReference type="PANTHER" id="PTHR42872">
    <property type="entry name" value="PROTEIN-GLUTAMATE METHYLESTERASE/PROTEIN-GLUTAMINE GLUTAMINASE"/>
    <property type="match status" value="1"/>
</dbReference>
<dbReference type="PROSITE" id="PS50110">
    <property type="entry name" value="RESPONSE_REGULATORY"/>
    <property type="match status" value="1"/>
</dbReference>
<dbReference type="Pfam" id="PF14332">
    <property type="entry name" value="DUF4388"/>
    <property type="match status" value="1"/>
</dbReference>
<evidence type="ECO:0000256" key="2">
    <source>
        <dbReference type="ARBA" id="ARBA00022801"/>
    </source>
</evidence>